<proteinExistence type="predicted"/>
<protein>
    <submittedName>
        <fullName evidence="1">Uncharacterized protein</fullName>
    </submittedName>
</protein>
<comment type="caution">
    <text evidence="1">The sequence shown here is derived from an EMBL/GenBank/DDBJ whole genome shotgun (WGS) entry which is preliminary data.</text>
</comment>
<accession>A0ABQ8TLB0</accession>
<evidence type="ECO:0000313" key="2">
    <source>
        <dbReference type="Proteomes" id="UP001148838"/>
    </source>
</evidence>
<reference evidence="1 2" key="1">
    <citation type="journal article" date="2022" name="Allergy">
        <title>Genome assembly and annotation of Periplaneta americana reveal a comprehensive cockroach allergen profile.</title>
        <authorList>
            <person name="Wang L."/>
            <person name="Xiong Q."/>
            <person name="Saelim N."/>
            <person name="Wang L."/>
            <person name="Nong W."/>
            <person name="Wan A.T."/>
            <person name="Shi M."/>
            <person name="Liu X."/>
            <person name="Cao Q."/>
            <person name="Hui J.H.L."/>
            <person name="Sookrung N."/>
            <person name="Leung T.F."/>
            <person name="Tungtrongchitr A."/>
            <person name="Tsui S.K.W."/>
        </authorList>
    </citation>
    <scope>NUCLEOTIDE SEQUENCE [LARGE SCALE GENOMIC DNA]</scope>
    <source>
        <strain evidence="1">PWHHKU_190912</strain>
    </source>
</reference>
<keyword evidence="2" id="KW-1185">Reference proteome</keyword>
<dbReference type="Proteomes" id="UP001148838">
    <property type="component" value="Unassembled WGS sequence"/>
</dbReference>
<dbReference type="EMBL" id="JAJSOF020000005">
    <property type="protein sequence ID" value="KAJ4447400.1"/>
    <property type="molecule type" value="Genomic_DNA"/>
</dbReference>
<gene>
    <name evidence="1" type="ORF">ANN_09406</name>
</gene>
<evidence type="ECO:0000313" key="1">
    <source>
        <dbReference type="EMBL" id="KAJ4447400.1"/>
    </source>
</evidence>
<name>A0ABQ8TLB0_PERAM</name>
<organism evidence="1 2">
    <name type="scientific">Periplaneta americana</name>
    <name type="common">American cockroach</name>
    <name type="synonym">Blatta americana</name>
    <dbReference type="NCBI Taxonomy" id="6978"/>
    <lineage>
        <taxon>Eukaryota</taxon>
        <taxon>Metazoa</taxon>
        <taxon>Ecdysozoa</taxon>
        <taxon>Arthropoda</taxon>
        <taxon>Hexapoda</taxon>
        <taxon>Insecta</taxon>
        <taxon>Pterygota</taxon>
        <taxon>Neoptera</taxon>
        <taxon>Polyneoptera</taxon>
        <taxon>Dictyoptera</taxon>
        <taxon>Blattodea</taxon>
        <taxon>Blattoidea</taxon>
        <taxon>Blattidae</taxon>
        <taxon>Blattinae</taxon>
        <taxon>Periplaneta</taxon>
    </lineage>
</organism>
<sequence>MAGSCEDGNEPPGSLKPVKFEFDYVYKDIGVVLSGYKFRLELELILDCNLRLSRAGKSFNSVSLEVFNMAGALDAELLYLDYLENDIHEYINRADDFNDLTEQKFLQRILDSHFERGTDVKSVWELGS</sequence>